<evidence type="ECO:0000313" key="10">
    <source>
        <dbReference type="Proteomes" id="UP000008907"/>
    </source>
</evidence>
<organism evidence="9 10">
    <name type="scientific">Mycoplasma putrefaciens (strain ATCC 15718 / NCTC 10155 / C30 KS-1 / KS-1)</name>
    <dbReference type="NCBI Taxonomy" id="743965"/>
    <lineage>
        <taxon>Bacteria</taxon>
        <taxon>Bacillati</taxon>
        <taxon>Mycoplasmatota</taxon>
        <taxon>Mollicutes</taxon>
        <taxon>Mycoplasmataceae</taxon>
        <taxon>Mycoplasma</taxon>
    </lineage>
</organism>
<evidence type="ECO:0000256" key="4">
    <source>
        <dbReference type="ARBA" id="ARBA00022598"/>
    </source>
</evidence>
<dbReference type="SUPFAM" id="SSF54675">
    <property type="entry name" value="Nicotinate/Quinolinate PRTase N-terminal domain-like"/>
    <property type="match status" value="1"/>
</dbReference>
<keyword evidence="9" id="KW-0328">Glycosyltransferase</keyword>
<comment type="catalytic activity">
    <reaction evidence="7">
        <text>5-phospho-alpha-D-ribose 1-diphosphate + nicotinate + ATP + H2O = nicotinate beta-D-ribonucleotide + ADP + phosphate + diphosphate</text>
        <dbReference type="Rhea" id="RHEA:36163"/>
        <dbReference type="ChEBI" id="CHEBI:15377"/>
        <dbReference type="ChEBI" id="CHEBI:30616"/>
        <dbReference type="ChEBI" id="CHEBI:32544"/>
        <dbReference type="ChEBI" id="CHEBI:33019"/>
        <dbReference type="ChEBI" id="CHEBI:43474"/>
        <dbReference type="ChEBI" id="CHEBI:57502"/>
        <dbReference type="ChEBI" id="CHEBI:58017"/>
        <dbReference type="ChEBI" id="CHEBI:456216"/>
        <dbReference type="EC" id="6.3.4.21"/>
    </reaction>
</comment>
<evidence type="ECO:0000313" key="9">
    <source>
        <dbReference type="EMBL" id="AEM68586.1"/>
    </source>
</evidence>
<dbReference type="GO" id="GO:0004516">
    <property type="term" value="F:nicotinate phosphoribosyltransferase activity"/>
    <property type="evidence" value="ECO:0007669"/>
    <property type="project" value="UniProtKB-EC"/>
</dbReference>
<gene>
    <name evidence="9" type="primary">pncB</name>
    <name evidence="9" type="ordered locus">MPUT_0194</name>
</gene>
<comment type="catalytic activity">
    <reaction evidence="6">
        <text>nicotinate beta-D-ribonucleotide + CO2 + diphosphate = quinolinate + 5-phospho-alpha-D-ribose 1-diphosphate + 2 H(+)</text>
        <dbReference type="Rhea" id="RHEA:12733"/>
        <dbReference type="ChEBI" id="CHEBI:15378"/>
        <dbReference type="ChEBI" id="CHEBI:16526"/>
        <dbReference type="ChEBI" id="CHEBI:29959"/>
        <dbReference type="ChEBI" id="CHEBI:33019"/>
        <dbReference type="ChEBI" id="CHEBI:57502"/>
        <dbReference type="ChEBI" id="CHEBI:58017"/>
        <dbReference type="EC" id="2.4.2.19"/>
    </reaction>
</comment>
<dbReference type="Pfam" id="PF02749">
    <property type="entry name" value="QRPTase_N"/>
    <property type="match status" value="1"/>
</dbReference>
<keyword evidence="9" id="KW-0808">Transferase</keyword>
<dbReference type="PIRSF" id="PIRSF000484">
    <property type="entry name" value="NAPRT"/>
    <property type="match status" value="1"/>
</dbReference>
<dbReference type="InterPro" id="IPR036068">
    <property type="entry name" value="Nicotinate_pribotase-like_C"/>
</dbReference>
<dbReference type="AlphaFoldDB" id="A0A7U3ZS92"/>
<dbReference type="NCBIfam" id="NF005529">
    <property type="entry name" value="PRK07188.1"/>
    <property type="match status" value="1"/>
</dbReference>
<comment type="pathway">
    <text evidence="1">Cofactor biosynthesis; NAD(+) biosynthesis; nicotinate D-ribonucleotide from nicotinate: step 1/1.</text>
</comment>
<dbReference type="Gene3D" id="3.90.1170.20">
    <property type="entry name" value="Quinolinate phosphoribosyl transferase, N-terminal domain"/>
    <property type="match status" value="1"/>
</dbReference>
<evidence type="ECO:0000256" key="6">
    <source>
        <dbReference type="ARBA" id="ARBA00047445"/>
    </source>
</evidence>
<protein>
    <recommendedName>
        <fullName evidence="2">nicotinate phosphoribosyltransferase</fullName>
        <ecNumber evidence="2">6.3.4.21</ecNumber>
    </recommendedName>
</protein>
<dbReference type="SUPFAM" id="SSF51690">
    <property type="entry name" value="Nicotinate/Quinolinate PRTase C-terminal domain-like"/>
    <property type="match status" value="1"/>
</dbReference>
<dbReference type="Proteomes" id="UP000008907">
    <property type="component" value="Chromosome"/>
</dbReference>
<evidence type="ECO:0000256" key="7">
    <source>
        <dbReference type="ARBA" id="ARBA00048668"/>
    </source>
</evidence>
<dbReference type="PANTHER" id="PTHR43202">
    <property type="entry name" value="NICOTINATE-NUCLEOTIDE PYROPHOSPHORYLASE"/>
    <property type="match status" value="1"/>
</dbReference>
<dbReference type="InterPro" id="IPR007229">
    <property type="entry name" value="Nic_PRibTrfase-Fam"/>
</dbReference>
<evidence type="ECO:0000256" key="5">
    <source>
        <dbReference type="ARBA" id="ARBA00022642"/>
    </source>
</evidence>
<dbReference type="InterPro" id="IPR053190">
    <property type="entry name" value="NAPRTase-like"/>
</dbReference>
<evidence type="ECO:0000259" key="8">
    <source>
        <dbReference type="Pfam" id="PF02749"/>
    </source>
</evidence>
<keyword evidence="5" id="KW-0662">Pyridine nucleotide biosynthesis</keyword>
<dbReference type="GO" id="GO:0004514">
    <property type="term" value="F:nicotinate-nucleotide diphosphorylase (carboxylating) activity"/>
    <property type="evidence" value="ECO:0007669"/>
    <property type="project" value="UniProtKB-EC"/>
</dbReference>
<dbReference type="RefSeq" id="WP_014034942.1">
    <property type="nucleotide sequence ID" value="NC_015946.1"/>
</dbReference>
<proteinExistence type="predicted"/>
<keyword evidence="4 9" id="KW-0436">Ligase</keyword>
<dbReference type="EC" id="6.3.4.21" evidence="2"/>
<dbReference type="GO" id="GO:0009435">
    <property type="term" value="P:NAD+ biosynthetic process"/>
    <property type="evidence" value="ECO:0007669"/>
    <property type="project" value="UniProtKB-UniPathway"/>
</dbReference>
<dbReference type="InterPro" id="IPR013785">
    <property type="entry name" value="Aldolase_TIM"/>
</dbReference>
<reference evidence="9 10" key="1">
    <citation type="journal article" date="2011" name="J. Bacteriol.">
        <title>Genome Sequence of Mycoplasma putrefaciens Type Strain KS1.</title>
        <authorList>
            <person name="Calcutt M.J."/>
            <person name="Foecking M.F."/>
        </authorList>
    </citation>
    <scope>NUCLEOTIDE SEQUENCE [LARGE SCALE GENOMIC DNA]</scope>
    <source>
        <strain evidence="10">ATCC 15718 / NCTC 10155 / C30 KS-1 / KS-1</strain>
    </source>
</reference>
<evidence type="ECO:0000256" key="1">
    <source>
        <dbReference type="ARBA" id="ARBA00004952"/>
    </source>
</evidence>
<accession>A0A7U3ZS92</accession>
<dbReference type="InterPro" id="IPR022412">
    <property type="entry name" value="Quinolinate_PRibosylTrfase_N"/>
</dbReference>
<dbReference type="PANTHER" id="PTHR43202:SF1">
    <property type="entry name" value="NICOTINATE PHOSPHORIBOSYLTRANSFERASE"/>
    <property type="match status" value="1"/>
</dbReference>
<sequence>MKNRIKFSFDSKVKDGYYIADYFKKTVQIMDQLNLNQKVTMQFFQRNDNVVLCGINEVLSLLEFASPNYKDLEIWSLDDGQIINSKEPVLKITGRYQDFGWLEGMIDGILARNSSIATNAKKIIQAAKDKPVLNMFDRADSFRTLASDGYASYIGGFRNFVSQAALQYINDHRVMQPSGTMPHALIQAFEGDTLKAAKAFYKVFPNNNLIVLIDYDNDCVNTAIEVAKHFKDKLYAVRIDTSASLTDKYLEQNQKQYPSSTKLNGVSIELVKAVRKALDDFGCQKTKIIVSSGFDAEKIKEFEDANAPVDIYGVGSALASINIGFTGDAVLLDGKQQAKFGRKDILNPRLKRVK</sequence>
<dbReference type="InterPro" id="IPR037128">
    <property type="entry name" value="Quinolinate_PRibosylTase_N_sf"/>
</dbReference>
<evidence type="ECO:0000256" key="2">
    <source>
        <dbReference type="ARBA" id="ARBA00013236"/>
    </source>
</evidence>
<keyword evidence="3" id="KW-0597">Phosphoprotein</keyword>
<name>A0A7U3ZS92_MYCPK</name>
<evidence type="ECO:0000256" key="3">
    <source>
        <dbReference type="ARBA" id="ARBA00022553"/>
    </source>
</evidence>
<dbReference type="Gene3D" id="3.20.20.70">
    <property type="entry name" value="Aldolase class I"/>
    <property type="match status" value="1"/>
</dbReference>
<dbReference type="EMBL" id="CP003021">
    <property type="protein sequence ID" value="AEM68586.1"/>
    <property type="molecule type" value="Genomic_DNA"/>
</dbReference>
<dbReference type="UniPathway" id="UPA00253">
    <property type="reaction ID" value="UER00457"/>
</dbReference>
<feature type="domain" description="Quinolinate phosphoribosyl transferase N-terminal" evidence="8">
    <location>
        <begin position="35"/>
        <end position="114"/>
    </location>
</feature>
<dbReference type="KEGG" id="mpf:MPUT_0194"/>